<dbReference type="InterPro" id="IPR002401">
    <property type="entry name" value="Cyt_P450_E_grp-I"/>
</dbReference>
<dbReference type="PANTHER" id="PTHR24305">
    <property type="entry name" value="CYTOCHROME P450"/>
    <property type="match status" value="1"/>
</dbReference>
<evidence type="ECO:0000256" key="11">
    <source>
        <dbReference type="ARBA" id="ARBA00023033"/>
    </source>
</evidence>
<proteinExistence type="inferred from homology"/>
<dbReference type="EMBL" id="MU793303">
    <property type="protein sequence ID" value="KAJ3786914.1"/>
    <property type="molecule type" value="Genomic_DNA"/>
</dbReference>
<comment type="subcellular location">
    <subcellularLocation>
        <location evidence="2">Membrane</location>
    </subcellularLocation>
</comment>
<organism evidence="15 16">
    <name type="scientific">Lentinula aff. detonsa</name>
    <dbReference type="NCBI Taxonomy" id="2804958"/>
    <lineage>
        <taxon>Eukaryota</taxon>
        <taxon>Fungi</taxon>
        <taxon>Dikarya</taxon>
        <taxon>Basidiomycota</taxon>
        <taxon>Agaricomycotina</taxon>
        <taxon>Agaricomycetes</taxon>
        <taxon>Agaricomycetidae</taxon>
        <taxon>Agaricales</taxon>
        <taxon>Marasmiineae</taxon>
        <taxon>Omphalotaceae</taxon>
        <taxon>Lentinula</taxon>
    </lineage>
</organism>
<keyword evidence="9" id="KW-0560">Oxidoreductase</keyword>
<accession>A0AA38KQT2</accession>
<evidence type="ECO:0000256" key="1">
    <source>
        <dbReference type="ARBA" id="ARBA00001971"/>
    </source>
</evidence>
<keyword evidence="8 14" id="KW-1133">Transmembrane helix</keyword>
<name>A0AA38KQT2_9AGAR</name>
<dbReference type="InterPro" id="IPR036396">
    <property type="entry name" value="Cyt_P450_sf"/>
</dbReference>
<dbReference type="Gene3D" id="1.10.630.10">
    <property type="entry name" value="Cytochrome P450"/>
    <property type="match status" value="1"/>
</dbReference>
<keyword evidence="10 13" id="KW-0408">Iron</keyword>
<dbReference type="GO" id="GO:0005506">
    <property type="term" value="F:iron ion binding"/>
    <property type="evidence" value="ECO:0007669"/>
    <property type="project" value="InterPro"/>
</dbReference>
<dbReference type="PRINTS" id="PR00463">
    <property type="entry name" value="EP450I"/>
</dbReference>
<dbReference type="GO" id="GO:0004497">
    <property type="term" value="F:monooxygenase activity"/>
    <property type="evidence" value="ECO:0007669"/>
    <property type="project" value="UniProtKB-KW"/>
</dbReference>
<evidence type="ECO:0000256" key="3">
    <source>
        <dbReference type="ARBA" id="ARBA00004721"/>
    </source>
</evidence>
<evidence type="ECO:0000256" key="8">
    <source>
        <dbReference type="ARBA" id="ARBA00022989"/>
    </source>
</evidence>
<protein>
    <submittedName>
        <fullName evidence="15">Cytochrome P450</fullName>
    </submittedName>
</protein>
<dbReference type="Pfam" id="PF00067">
    <property type="entry name" value="p450"/>
    <property type="match status" value="1"/>
</dbReference>
<dbReference type="GO" id="GO:0016705">
    <property type="term" value="F:oxidoreductase activity, acting on paired donors, with incorporation or reduction of molecular oxygen"/>
    <property type="evidence" value="ECO:0007669"/>
    <property type="project" value="InterPro"/>
</dbReference>
<keyword evidence="6 14" id="KW-0812">Transmembrane</keyword>
<comment type="caution">
    <text evidence="15">The sequence shown here is derived from an EMBL/GenBank/DDBJ whole genome shotgun (WGS) entry which is preliminary data.</text>
</comment>
<keyword evidence="7 13" id="KW-0479">Metal-binding</keyword>
<dbReference type="PRINTS" id="PR00385">
    <property type="entry name" value="P450"/>
</dbReference>
<evidence type="ECO:0000256" key="2">
    <source>
        <dbReference type="ARBA" id="ARBA00004370"/>
    </source>
</evidence>
<evidence type="ECO:0000256" key="14">
    <source>
        <dbReference type="SAM" id="Phobius"/>
    </source>
</evidence>
<evidence type="ECO:0000256" key="4">
    <source>
        <dbReference type="ARBA" id="ARBA00010617"/>
    </source>
</evidence>
<evidence type="ECO:0000256" key="9">
    <source>
        <dbReference type="ARBA" id="ARBA00023002"/>
    </source>
</evidence>
<comment type="pathway">
    <text evidence="3">Secondary metabolite biosynthesis; terpenoid biosynthesis.</text>
</comment>
<evidence type="ECO:0000313" key="16">
    <source>
        <dbReference type="Proteomes" id="UP001163798"/>
    </source>
</evidence>
<keyword evidence="16" id="KW-1185">Reference proteome</keyword>
<gene>
    <name evidence="15" type="ORF">GGU10DRAFT_160722</name>
</gene>
<reference evidence="15" key="1">
    <citation type="submission" date="2022-08" db="EMBL/GenBank/DDBJ databases">
        <authorList>
            <consortium name="DOE Joint Genome Institute"/>
            <person name="Min B."/>
            <person name="Riley R."/>
            <person name="Sierra-Patev S."/>
            <person name="Naranjo-Ortiz M."/>
            <person name="Looney B."/>
            <person name="Konkel Z."/>
            <person name="Slot J.C."/>
            <person name="Sakamoto Y."/>
            <person name="Steenwyk J.L."/>
            <person name="Rokas A."/>
            <person name="Carro J."/>
            <person name="Camarero S."/>
            <person name="Ferreira P."/>
            <person name="Molpeceres G."/>
            <person name="Ruiz-Duenas F.J."/>
            <person name="Serrano A."/>
            <person name="Henrissat B."/>
            <person name="Drula E."/>
            <person name="Hughes K.W."/>
            <person name="Mata J.L."/>
            <person name="Ishikawa N.K."/>
            <person name="Vargas-Isla R."/>
            <person name="Ushijima S."/>
            <person name="Smith C.A."/>
            <person name="Ahrendt S."/>
            <person name="Andreopoulos W."/>
            <person name="He G."/>
            <person name="Labutti K."/>
            <person name="Lipzen A."/>
            <person name="Ng V."/>
            <person name="Sandor L."/>
            <person name="Barry K."/>
            <person name="Martinez A.T."/>
            <person name="Xiao Y."/>
            <person name="Gibbons J.G."/>
            <person name="Terashima K."/>
            <person name="Hibbett D.S."/>
            <person name="Grigoriev I.V."/>
        </authorList>
    </citation>
    <scope>NUCLEOTIDE SEQUENCE</scope>
    <source>
        <strain evidence="15">TFB10291</strain>
    </source>
</reference>
<sequence length="549" mass="61496">MQPILKIFVPVLASIVAYYLFRTIRWGLSRIPSPLSLPGPPNPGWFFGHQKEIWSKSTPLGEPTLMDEWHEMYGPTFKAGGFFGGYRIYSMDIKVVQHIMRNDDIYLKPPVMRNLLNMILGEGTGVIVAEGAQHRLQRKAMNPAFGPSQIREFTKTFFHKSIEMRDIWKAQIANEGVGEIDPVEWLSKVTVDIIGLTGFNYHLNALNDGQTNALNEAFKTMFHSSGWDSPWMPLIAALPKSIQSIIKTLALACGVDTAMKSSVDCIQRSCRQLLMENKAQLVATGEKDIGSGSRNLLSLLLKSNMSPDTPAHARMSDADVMAQIPTFLIAGHDTTSLATNWALLELSLHQDIQAKLQEELLSVPTATPSMDELNGLPLLDGFVRETLRLHSPITTLGRIAVQDDIIPLAHPFTDSDGTVHDKLPVRKGQLIHLTLHQVNTDKSLWGPHADRFRPDRWLNLPDSARTIPGAYSNTLSFWGGSHGCMGWRFTSIEMKVLIFVLLRSFHFELAVQKDELMVLKMASIWQRPSLKSEPLQTRLPLVVKLLKNE</sequence>
<feature type="binding site" description="axial binding residue" evidence="13">
    <location>
        <position position="484"/>
    </location>
    <ligand>
        <name>heme</name>
        <dbReference type="ChEBI" id="CHEBI:30413"/>
    </ligand>
    <ligandPart>
        <name>Fe</name>
        <dbReference type="ChEBI" id="CHEBI:18248"/>
    </ligandPart>
</feature>
<evidence type="ECO:0000256" key="10">
    <source>
        <dbReference type="ARBA" id="ARBA00023004"/>
    </source>
</evidence>
<dbReference type="Proteomes" id="UP001163798">
    <property type="component" value="Unassembled WGS sequence"/>
</dbReference>
<evidence type="ECO:0000256" key="12">
    <source>
        <dbReference type="ARBA" id="ARBA00023136"/>
    </source>
</evidence>
<evidence type="ECO:0000256" key="7">
    <source>
        <dbReference type="ARBA" id="ARBA00022723"/>
    </source>
</evidence>
<keyword evidence="12 14" id="KW-0472">Membrane</keyword>
<evidence type="ECO:0000256" key="5">
    <source>
        <dbReference type="ARBA" id="ARBA00022617"/>
    </source>
</evidence>
<evidence type="ECO:0000256" key="13">
    <source>
        <dbReference type="PIRSR" id="PIRSR602401-1"/>
    </source>
</evidence>
<dbReference type="PANTHER" id="PTHR24305:SF166">
    <property type="entry name" value="CYTOCHROME P450 12A4, MITOCHONDRIAL-RELATED"/>
    <property type="match status" value="1"/>
</dbReference>
<dbReference type="InterPro" id="IPR050121">
    <property type="entry name" value="Cytochrome_P450_monoxygenase"/>
</dbReference>
<evidence type="ECO:0000256" key="6">
    <source>
        <dbReference type="ARBA" id="ARBA00022692"/>
    </source>
</evidence>
<dbReference type="GO" id="GO:0020037">
    <property type="term" value="F:heme binding"/>
    <property type="evidence" value="ECO:0007669"/>
    <property type="project" value="InterPro"/>
</dbReference>
<dbReference type="InterPro" id="IPR001128">
    <property type="entry name" value="Cyt_P450"/>
</dbReference>
<dbReference type="GO" id="GO:0016020">
    <property type="term" value="C:membrane"/>
    <property type="evidence" value="ECO:0007669"/>
    <property type="project" value="UniProtKB-SubCell"/>
</dbReference>
<keyword evidence="11" id="KW-0503">Monooxygenase</keyword>
<comment type="similarity">
    <text evidence="4">Belongs to the cytochrome P450 family.</text>
</comment>
<evidence type="ECO:0000313" key="15">
    <source>
        <dbReference type="EMBL" id="KAJ3786914.1"/>
    </source>
</evidence>
<feature type="transmembrane region" description="Helical" evidence="14">
    <location>
        <begin position="7"/>
        <end position="28"/>
    </location>
</feature>
<dbReference type="AlphaFoldDB" id="A0AA38KQT2"/>
<comment type="cofactor">
    <cofactor evidence="1 13">
        <name>heme</name>
        <dbReference type="ChEBI" id="CHEBI:30413"/>
    </cofactor>
</comment>
<dbReference type="SUPFAM" id="SSF48264">
    <property type="entry name" value="Cytochrome P450"/>
    <property type="match status" value="1"/>
</dbReference>
<keyword evidence="5 13" id="KW-0349">Heme</keyword>